<reference evidence="3 5" key="3">
    <citation type="submission" date="2017-11" db="EMBL/GenBank/DDBJ databases">
        <title>De-novo sequencing of pomegranate (Punica granatum L.) genome.</title>
        <authorList>
            <person name="Akparov Z."/>
            <person name="Amiraslanov A."/>
            <person name="Hajiyeva S."/>
            <person name="Abbasov M."/>
            <person name="Kaur K."/>
            <person name="Hamwieh A."/>
            <person name="Solovyev V."/>
            <person name="Salamov A."/>
            <person name="Braich B."/>
            <person name="Kosarev P."/>
            <person name="Mahmoud A."/>
            <person name="Hajiyev E."/>
            <person name="Babayeva S."/>
            <person name="Izzatullayeva V."/>
            <person name="Mammadov A."/>
            <person name="Mammadov A."/>
            <person name="Sharifova S."/>
            <person name="Ojaghi J."/>
            <person name="Eynullazada K."/>
            <person name="Bayramov B."/>
            <person name="Abdulazimova A."/>
            <person name="Shahmuradov I."/>
        </authorList>
    </citation>
    <scope>NUCLEOTIDE SEQUENCE [LARGE SCALE GENOMIC DNA]</scope>
    <source>
        <strain evidence="3">AG2017</strain>
        <strain evidence="5">cv. AG2017</strain>
        <tissue evidence="3">Leaf</tissue>
    </source>
</reference>
<feature type="compositionally biased region" description="Basic and acidic residues" evidence="1">
    <location>
        <begin position="34"/>
        <end position="45"/>
    </location>
</feature>
<reference evidence="2" key="2">
    <citation type="submission" date="2017-06" db="EMBL/GenBank/DDBJ databases">
        <title>The pomegranate genome and the genomics of punicalagin biosynthesis.</title>
        <authorList>
            <person name="Xu C."/>
        </authorList>
    </citation>
    <scope>NUCLEOTIDE SEQUENCE [LARGE SCALE GENOMIC DNA]</scope>
    <source>
        <tissue evidence="2">Fresh leaf</tissue>
    </source>
</reference>
<organism evidence="2 4">
    <name type="scientific">Punica granatum</name>
    <name type="common">Pomegranate</name>
    <dbReference type="NCBI Taxonomy" id="22663"/>
    <lineage>
        <taxon>Eukaryota</taxon>
        <taxon>Viridiplantae</taxon>
        <taxon>Streptophyta</taxon>
        <taxon>Embryophyta</taxon>
        <taxon>Tracheophyta</taxon>
        <taxon>Spermatophyta</taxon>
        <taxon>Magnoliopsida</taxon>
        <taxon>eudicotyledons</taxon>
        <taxon>Gunneridae</taxon>
        <taxon>Pentapetalae</taxon>
        <taxon>rosids</taxon>
        <taxon>malvids</taxon>
        <taxon>Myrtales</taxon>
        <taxon>Lythraceae</taxon>
        <taxon>Punica</taxon>
    </lineage>
</organism>
<feature type="region of interest" description="Disordered" evidence="1">
    <location>
        <begin position="1"/>
        <end position="53"/>
    </location>
</feature>
<accession>A0A218XEN7</accession>
<sequence length="137" mass="15184">MRIQREGGRETTNDVSWYMDHPTKSEEGQEPDESDLKCSTEESKVENNGSMGILIQARKKTVAERSFRTLKSESSSSDNSNNITSQETVNTWREGLKGLLELLDSCAEAEVQATRLGINGSDNSDVTRCKPLLSLKA</sequence>
<protein>
    <submittedName>
        <fullName evidence="2">Uncharacterized protein</fullName>
    </submittedName>
</protein>
<evidence type="ECO:0000313" key="5">
    <source>
        <dbReference type="Proteomes" id="UP000233551"/>
    </source>
</evidence>
<evidence type="ECO:0000313" key="3">
    <source>
        <dbReference type="EMBL" id="PKI37760.1"/>
    </source>
</evidence>
<gene>
    <name evidence="2" type="ORF">CDL15_Pgr005341</name>
    <name evidence="3" type="ORF">CRG98_041841</name>
</gene>
<keyword evidence="5" id="KW-1185">Reference proteome</keyword>
<dbReference type="EMBL" id="PGOL01004324">
    <property type="protein sequence ID" value="PKI37760.1"/>
    <property type="molecule type" value="Genomic_DNA"/>
</dbReference>
<dbReference type="Proteomes" id="UP000197138">
    <property type="component" value="Unassembled WGS sequence"/>
</dbReference>
<proteinExistence type="predicted"/>
<feature type="region of interest" description="Disordered" evidence="1">
    <location>
        <begin position="66"/>
        <end position="86"/>
    </location>
</feature>
<name>A0A218XEN7_PUNGR</name>
<comment type="caution">
    <text evidence="2">The sequence shown here is derived from an EMBL/GenBank/DDBJ whole genome shotgun (WGS) entry which is preliminary data.</text>
</comment>
<reference evidence="4" key="1">
    <citation type="journal article" date="2017" name="Plant J.">
        <title>The pomegranate (Punica granatum L.) genome and the genomics of punicalagin biosynthesis.</title>
        <authorList>
            <person name="Qin G."/>
            <person name="Xu C."/>
            <person name="Ming R."/>
            <person name="Tang H."/>
            <person name="Guyot R."/>
            <person name="Kramer E.M."/>
            <person name="Hu Y."/>
            <person name="Yi X."/>
            <person name="Qi Y."/>
            <person name="Xu X."/>
            <person name="Gao Z."/>
            <person name="Pan H."/>
            <person name="Jian J."/>
            <person name="Tian Y."/>
            <person name="Yue Z."/>
            <person name="Xu Y."/>
        </authorList>
    </citation>
    <scope>NUCLEOTIDE SEQUENCE [LARGE SCALE GENOMIC DNA]</scope>
    <source>
        <strain evidence="4">cv. Dabenzi</strain>
    </source>
</reference>
<feature type="compositionally biased region" description="Low complexity" evidence="1">
    <location>
        <begin position="72"/>
        <end position="85"/>
    </location>
</feature>
<evidence type="ECO:0000256" key="1">
    <source>
        <dbReference type="SAM" id="MobiDB-lite"/>
    </source>
</evidence>
<feature type="compositionally biased region" description="Basic and acidic residues" evidence="1">
    <location>
        <begin position="1"/>
        <end position="12"/>
    </location>
</feature>
<evidence type="ECO:0000313" key="4">
    <source>
        <dbReference type="Proteomes" id="UP000197138"/>
    </source>
</evidence>
<evidence type="ECO:0000313" key="2">
    <source>
        <dbReference type="EMBL" id="OWM82941.1"/>
    </source>
</evidence>
<dbReference type="Proteomes" id="UP000233551">
    <property type="component" value="Unassembled WGS sequence"/>
</dbReference>
<dbReference type="AlphaFoldDB" id="A0A218XEN7"/>
<dbReference type="EMBL" id="MTKT01001941">
    <property type="protein sequence ID" value="OWM82941.1"/>
    <property type="molecule type" value="Genomic_DNA"/>
</dbReference>